<evidence type="ECO:0000256" key="5">
    <source>
        <dbReference type="ARBA" id="ARBA00017171"/>
    </source>
</evidence>
<accession>A0AA35CIX0</accession>
<evidence type="ECO:0000256" key="4">
    <source>
        <dbReference type="ARBA" id="ARBA00013174"/>
    </source>
</evidence>
<keyword evidence="11 16" id="KW-0472">Membrane</keyword>
<dbReference type="Proteomes" id="UP001163687">
    <property type="component" value="Chromosome"/>
</dbReference>
<keyword evidence="6" id="KW-0444">Lipid biosynthesis</keyword>
<evidence type="ECO:0000256" key="7">
    <source>
        <dbReference type="ARBA" id="ARBA00022679"/>
    </source>
</evidence>
<evidence type="ECO:0000256" key="15">
    <source>
        <dbReference type="RuleBase" id="RU003750"/>
    </source>
</evidence>
<evidence type="ECO:0000256" key="10">
    <source>
        <dbReference type="ARBA" id="ARBA00023098"/>
    </source>
</evidence>
<evidence type="ECO:0000256" key="14">
    <source>
        <dbReference type="ARBA" id="ARBA00032361"/>
    </source>
</evidence>
<feature type="transmembrane region" description="Helical" evidence="16">
    <location>
        <begin position="233"/>
        <end position="250"/>
    </location>
</feature>
<dbReference type="InterPro" id="IPR048254">
    <property type="entry name" value="CDP_ALCOHOL_P_TRANSF_CS"/>
</dbReference>
<dbReference type="EMBL" id="AP025628">
    <property type="protein sequence ID" value="BDG60060.1"/>
    <property type="molecule type" value="Genomic_DNA"/>
</dbReference>
<keyword evidence="12" id="KW-0594">Phospholipid biosynthesis</keyword>
<evidence type="ECO:0000256" key="11">
    <source>
        <dbReference type="ARBA" id="ARBA00023136"/>
    </source>
</evidence>
<dbReference type="GO" id="GO:0008654">
    <property type="term" value="P:phospholipid biosynthetic process"/>
    <property type="evidence" value="ECO:0007669"/>
    <property type="project" value="UniProtKB-KW"/>
</dbReference>
<gene>
    <name evidence="17" type="primary">pssA</name>
    <name evidence="17" type="ORF">caldi_11500</name>
</gene>
<evidence type="ECO:0000256" key="16">
    <source>
        <dbReference type="SAM" id="Phobius"/>
    </source>
</evidence>
<evidence type="ECO:0000256" key="12">
    <source>
        <dbReference type="ARBA" id="ARBA00023209"/>
    </source>
</evidence>
<evidence type="ECO:0000256" key="9">
    <source>
        <dbReference type="ARBA" id="ARBA00022989"/>
    </source>
</evidence>
<dbReference type="InterPro" id="IPR004533">
    <property type="entry name" value="CDP-diaglyc--ser_O-PTrfase"/>
</dbReference>
<evidence type="ECO:0000256" key="8">
    <source>
        <dbReference type="ARBA" id="ARBA00022692"/>
    </source>
</evidence>
<keyword evidence="10" id="KW-0443">Lipid metabolism</keyword>
<dbReference type="Gene3D" id="1.20.120.1760">
    <property type="match status" value="1"/>
</dbReference>
<dbReference type="InterPro" id="IPR050324">
    <property type="entry name" value="CDP-alcohol_PTase-I"/>
</dbReference>
<evidence type="ECO:0000256" key="13">
    <source>
        <dbReference type="ARBA" id="ARBA00023264"/>
    </source>
</evidence>
<feature type="transmembrane region" description="Helical" evidence="16">
    <location>
        <begin position="34"/>
        <end position="55"/>
    </location>
</feature>
<dbReference type="AlphaFoldDB" id="A0AA35CIX0"/>
<name>A0AA35CIX0_9FIRM</name>
<dbReference type="NCBIfam" id="TIGR00473">
    <property type="entry name" value="pssA"/>
    <property type="match status" value="1"/>
</dbReference>
<comment type="catalytic activity">
    <reaction evidence="1">
        <text>a CDP-1,2-diacyl-sn-glycerol + L-serine = a 1,2-diacyl-sn-glycero-3-phospho-L-serine + CMP + H(+)</text>
        <dbReference type="Rhea" id="RHEA:16913"/>
        <dbReference type="ChEBI" id="CHEBI:15378"/>
        <dbReference type="ChEBI" id="CHEBI:33384"/>
        <dbReference type="ChEBI" id="CHEBI:57262"/>
        <dbReference type="ChEBI" id="CHEBI:58332"/>
        <dbReference type="ChEBI" id="CHEBI:60377"/>
        <dbReference type="EC" id="2.7.8.8"/>
    </reaction>
</comment>
<evidence type="ECO:0000256" key="2">
    <source>
        <dbReference type="ARBA" id="ARBA00004127"/>
    </source>
</evidence>
<sequence>MEGAGGGRRPGRRQWRIRGIRGGKWFRERGLKGLSMIPHIFTLVNLALGVFSIVYTVRGEYERAALLVAGSLLADGLDGRIARLVRAAGEFGKELDSLADVVSFGVAPAVLAYFAALEELGPYGLALLAVFPICGALRLARFNIVRVSGYFVGLPITAAGTLLAGLVYYGERAGYTDPRFLQGALLVLAYLMVSTIPYPDFKKLRGARFRVLEWAGPVVLVLVALRRDPSSLILLPLVTYAFLGPYLYLLRRAGEKVAALRTAGGR</sequence>
<comment type="similarity">
    <text evidence="3 15">Belongs to the CDP-alcohol phosphatidyltransferase class-I family.</text>
</comment>
<dbReference type="PROSITE" id="PS00379">
    <property type="entry name" value="CDP_ALCOHOL_P_TRANSF"/>
    <property type="match status" value="1"/>
</dbReference>
<feature type="transmembrane region" description="Helical" evidence="16">
    <location>
        <begin position="211"/>
        <end position="227"/>
    </location>
</feature>
<feature type="transmembrane region" description="Helical" evidence="16">
    <location>
        <begin position="122"/>
        <end position="140"/>
    </location>
</feature>
<evidence type="ECO:0000256" key="1">
    <source>
        <dbReference type="ARBA" id="ARBA00000287"/>
    </source>
</evidence>
<dbReference type="InterPro" id="IPR043130">
    <property type="entry name" value="CDP-OH_PTrfase_TM_dom"/>
</dbReference>
<dbReference type="RefSeq" id="WP_264844127.1">
    <property type="nucleotide sequence ID" value="NZ_AP025628.1"/>
</dbReference>
<dbReference type="GO" id="GO:0012505">
    <property type="term" value="C:endomembrane system"/>
    <property type="evidence" value="ECO:0007669"/>
    <property type="project" value="UniProtKB-SubCell"/>
</dbReference>
<keyword evidence="18" id="KW-1185">Reference proteome</keyword>
<reference evidence="17" key="1">
    <citation type="submission" date="2022-03" db="EMBL/GenBank/DDBJ databases">
        <title>Complete genome sequence of Caldinitratiruptor microaerophilus.</title>
        <authorList>
            <person name="Mukaiyama R."/>
            <person name="Nishiyama T."/>
            <person name="Ueda K."/>
        </authorList>
    </citation>
    <scope>NUCLEOTIDE SEQUENCE</scope>
    <source>
        <strain evidence="17">JCM 16183</strain>
    </source>
</reference>
<dbReference type="GO" id="GO:0016020">
    <property type="term" value="C:membrane"/>
    <property type="evidence" value="ECO:0007669"/>
    <property type="project" value="InterPro"/>
</dbReference>
<dbReference type="EC" id="2.7.8.8" evidence="4"/>
<dbReference type="PANTHER" id="PTHR14269">
    <property type="entry name" value="CDP-DIACYLGLYCEROL--GLYCEROL-3-PHOSPHATE 3-PHOSPHATIDYLTRANSFERASE-RELATED"/>
    <property type="match status" value="1"/>
</dbReference>
<evidence type="ECO:0000256" key="6">
    <source>
        <dbReference type="ARBA" id="ARBA00022516"/>
    </source>
</evidence>
<keyword evidence="9 16" id="KW-1133">Transmembrane helix</keyword>
<dbReference type="KEGG" id="cmic:caldi_11500"/>
<dbReference type="PANTHER" id="PTHR14269:SF61">
    <property type="entry name" value="CDP-DIACYLGLYCEROL--SERINE O-PHOSPHATIDYLTRANSFERASE"/>
    <property type="match status" value="1"/>
</dbReference>
<evidence type="ECO:0000256" key="3">
    <source>
        <dbReference type="ARBA" id="ARBA00010441"/>
    </source>
</evidence>
<feature type="transmembrane region" description="Helical" evidence="16">
    <location>
        <begin position="147"/>
        <end position="168"/>
    </location>
</feature>
<evidence type="ECO:0000313" key="18">
    <source>
        <dbReference type="Proteomes" id="UP001163687"/>
    </source>
</evidence>
<dbReference type="InterPro" id="IPR000462">
    <property type="entry name" value="CDP-OH_P_trans"/>
</dbReference>
<comment type="subcellular location">
    <subcellularLocation>
        <location evidence="2">Endomembrane system</location>
        <topology evidence="2">Multi-pass membrane protein</topology>
    </subcellularLocation>
</comment>
<organism evidence="17 18">
    <name type="scientific">Caldinitratiruptor microaerophilus</name>
    <dbReference type="NCBI Taxonomy" id="671077"/>
    <lineage>
        <taxon>Bacteria</taxon>
        <taxon>Bacillati</taxon>
        <taxon>Bacillota</taxon>
        <taxon>Clostridia</taxon>
        <taxon>Eubacteriales</taxon>
        <taxon>Symbiobacteriaceae</taxon>
        <taxon>Caldinitratiruptor</taxon>
    </lineage>
</organism>
<proteinExistence type="inferred from homology"/>
<keyword evidence="8 16" id="KW-0812">Transmembrane</keyword>
<feature type="transmembrane region" description="Helical" evidence="16">
    <location>
        <begin position="180"/>
        <end position="199"/>
    </location>
</feature>
<keyword evidence="13" id="KW-1208">Phospholipid metabolism</keyword>
<keyword evidence="7 15" id="KW-0808">Transferase</keyword>
<evidence type="ECO:0000313" key="17">
    <source>
        <dbReference type="EMBL" id="BDG60060.1"/>
    </source>
</evidence>
<dbReference type="Pfam" id="PF01066">
    <property type="entry name" value="CDP-OH_P_transf"/>
    <property type="match status" value="1"/>
</dbReference>
<protein>
    <recommendedName>
        <fullName evidence="5">CDP-diacylglycerol--serine O-phosphatidyltransferase</fullName>
        <ecNumber evidence="4">2.7.8.8</ecNumber>
    </recommendedName>
    <alternativeName>
        <fullName evidence="14">Phosphatidylserine synthase</fullName>
    </alternativeName>
</protein>
<dbReference type="GO" id="GO:0003882">
    <property type="term" value="F:CDP-diacylglycerol-serine O-phosphatidyltransferase activity"/>
    <property type="evidence" value="ECO:0007669"/>
    <property type="project" value="UniProtKB-EC"/>
</dbReference>